<evidence type="ECO:0000256" key="5">
    <source>
        <dbReference type="ARBA" id="ARBA00023125"/>
    </source>
</evidence>
<evidence type="ECO:0000259" key="8">
    <source>
        <dbReference type="PROSITE" id="PS51161"/>
    </source>
</evidence>
<evidence type="ECO:0000313" key="9">
    <source>
        <dbReference type="EMBL" id="PIY62760.1"/>
    </source>
</evidence>
<dbReference type="PROSITE" id="PS51161">
    <property type="entry name" value="ATP_CONE"/>
    <property type="match status" value="1"/>
</dbReference>
<accession>A0A2M7QB05</accession>
<gene>
    <name evidence="7" type="primary">nrdR</name>
    <name evidence="9" type="ORF">COY93_02050</name>
</gene>
<keyword evidence="6 7" id="KW-0804">Transcription</keyword>
<keyword evidence="2 7" id="KW-0547">Nucleotide-binding</keyword>
<reference evidence="10" key="1">
    <citation type="submission" date="2017-09" db="EMBL/GenBank/DDBJ databases">
        <title>Depth-based differentiation of microbial function through sediment-hosted aquifers and enrichment of novel symbionts in the deep terrestrial subsurface.</title>
        <authorList>
            <person name="Probst A.J."/>
            <person name="Ladd B."/>
            <person name="Jarett J.K."/>
            <person name="Geller-Mcgrath D.E."/>
            <person name="Sieber C.M.K."/>
            <person name="Emerson J.B."/>
            <person name="Anantharaman K."/>
            <person name="Thomas B.C."/>
            <person name="Malmstrom R."/>
            <person name="Stieglmeier M."/>
            <person name="Klingl A."/>
            <person name="Woyke T."/>
            <person name="Ryan C.M."/>
            <person name="Banfield J.F."/>
        </authorList>
    </citation>
    <scope>NUCLEOTIDE SEQUENCE [LARGE SCALE GENOMIC DNA]</scope>
</reference>
<evidence type="ECO:0000256" key="3">
    <source>
        <dbReference type="ARBA" id="ARBA00022840"/>
    </source>
</evidence>
<evidence type="ECO:0000256" key="6">
    <source>
        <dbReference type="ARBA" id="ARBA00023163"/>
    </source>
</evidence>
<dbReference type="Proteomes" id="UP000230973">
    <property type="component" value="Unassembled WGS sequence"/>
</dbReference>
<dbReference type="InterPro" id="IPR003796">
    <property type="entry name" value="RNR_NrdR-like"/>
</dbReference>
<dbReference type="InterPro" id="IPR055173">
    <property type="entry name" value="NrdR-like_N"/>
</dbReference>
<dbReference type="EMBL" id="PFLC01000027">
    <property type="protein sequence ID" value="PIY62760.1"/>
    <property type="molecule type" value="Genomic_DNA"/>
</dbReference>
<keyword evidence="1 7" id="KW-0678">Repressor</keyword>
<dbReference type="GO" id="GO:0003677">
    <property type="term" value="F:DNA binding"/>
    <property type="evidence" value="ECO:0007669"/>
    <property type="project" value="UniProtKB-KW"/>
</dbReference>
<dbReference type="Pfam" id="PF03477">
    <property type="entry name" value="ATP-cone"/>
    <property type="match status" value="1"/>
</dbReference>
<dbReference type="GO" id="GO:0008270">
    <property type="term" value="F:zinc ion binding"/>
    <property type="evidence" value="ECO:0007669"/>
    <property type="project" value="UniProtKB-UniRule"/>
</dbReference>
<keyword evidence="7" id="KW-0862">Zinc</keyword>
<evidence type="ECO:0000313" key="10">
    <source>
        <dbReference type="Proteomes" id="UP000230973"/>
    </source>
</evidence>
<keyword evidence="7" id="KW-0863">Zinc-finger</keyword>
<dbReference type="PANTHER" id="PTHR30455:SF2">
    <property type="entry name" value="TRANSCRIPTIONAL REPRESSOR NRDR"/>
    <property type="match status" value="1"/>
</dbReference>
<dbReference type="GO" id="GO:0045892">
    <property type="term" value="P:negative regulation of DNA-templated transcription"/>
    <property type="evidence" value="ECO:0007669"/>
    <property type="project" value="UniProtKB-UniRule"/>
</dbReference>
<organism evidence="9 10">
    <name type="scientific">Candidatus Uhrbacteria bacterium CG_4_10_14_0_8_um_filter_58_22</name>
    <dbReference type="NCBI Taxonomy" id="1975029"/>
    <lineage>
        <taxon>Bacteria</taxon>
        <taxon>Candidatus Uhriibacteriota</taxon>
    </lineage>
</organism>
<dbReference type="Pfam" id="PF22811">
    <property type="entry name" value="Zn_ribbon_NrdR"/>
    <property type="match status" value="1"/>
</dbReference>
<dbReference type="PANTHER" id="PTHR30455">
    <property type="entry name" value="TRANSCRIPTIONAL REPRESSOR NRDR"/>
    <property type="match status" value="1"/>
</dbReference>
<dbReference type="HAMAP" id="MF_00440">
    <property type="entry name" value="NrdR"/>
    <property type="match status" value="1"/>
</dbReference>
<feature type="zinc finger region" evidence="7">
    <location>
        <begin position="3"/>
        <end position="34"/>
    </location>
</feature>
<dbReference type="AlphaFoldDB" id="A0A2M7QB05"/>
<comment type="caution">
    <text evidence="9">The sequence shown here is derived from an EMBL/GenBank/DDBJ whole genome shotgun (WGS) entry which is preliminary data.</text>
</comment>
<comment type="function">
    <text evidence="7">Negatively regulates transcription of bacterial ribonucleotide reductase nrd genes and operons by binding to NrdR-boxes.</text>
</comment>
<protein>
    <recommendedName>
        <fullName evidence="7">Transcriptional repressor NrdR</fullName>
    </recommendedName>
</protein>
<evidence type="ECO:0000256" key="4">
    <source>
        <dbReference type="ARBA" id="ARBA00023015"/>
    </source>
</evidence>
<name>A0A2M7QB05_9BACT</name>
<evidence type="ECO:0000256" key="7">
    <source>
        <dbReference type="HAMAP-Rule" id="MF_00440"/>
    </source>
</evidence>
<comment type="similarity">
    <text evidence="7">Belongs to the NrdR family.</text>
</comment>
<dbReference type="GO" id="GO:0005524">
    <property type="term" value="F:ATP binding"/>
    <property type="evidence" value="ECO:0007669"/>
    <property type="project" value="UniProtKB-UniRule"/>
</dbReference>
<feature type="domain" description="ATP-cone" evidence="8">
    <location>
        <begin position="49"/>
        <end position="139"/>
    </location>
</feature>
<dbReference type="NCBIfam" id="TIGR00244">
    <property type="entry name" value="transcriptional regulator NrdR"/>
    <property type="match status" value="1"/>
</dbReference>
<evidence type="ECO:0000256" key="2">
    <source>
        <dbReference type="ARBA" id="ARBA00022741"/>
    </source>
</evidence>
<keyword evidence="4 7" id="KW-0805">Transcription regulation</keyword>
<sequence length="162" mass="18928">MKCPVCSNEETKVIDSRVSSDGVSVRRRRECVRCDFRFSTVEGVELLELSVVKGDGRREPYMRGKLESGLRRALEKRACEADGFRSLLGLIERDIQRLRRSEVTSSEIGEIVMQHLRQFDSVAYIRFASVYRSFEDVENFREELDRLVRRSSLKEKPSKFRK</sequence>
<dbReference type="InterPro" id="IPR005144">
    <property type="entry name" value="ATP-cone_dom"/>
</dbReference>
<keyword evidence="7" id="KW-0479">Metal-binding</keyword>
<comment type="cofactor">
    <cofactor evidence="7">
        <name>Zn(2+)</name>
        <dbReference type="ChEBI" id="CHEBI:29105"/>
    </cofactor>
    <text evidence="7">Binds 1 zinc ion.</text>
</comment>
<keyword evidence="5 7" id="KW-0238">DNA-binding</keyword>
<evidence type="ECO:0000256" key="1">
    <source>
        <dbReference type="ARBA" id="ARBA00022491"/>
    </source>
</evidence>
<keyword evidence="3 7" id="KW-0067">ATP-binding</keyword>
<proteinExistence type="inferred from homology"/>